<evidence type="ECO:0000313" key="1">
    <source>
        <dbReference type="EMBL" id="RDX80684.1"/>
    </source>
</evidence>
<dbReference type="EMBL" id="QJKJ01008143">
    <property type="protein sequence ID" value="RDX80684.1"/>
    <property type="molecule type" value="Genomic_DNA"/>
</dbReference>
<gene>
    <name evidence="1" type="ORF">CR513_38751</name>
</gene>
<sequence length="71" mass="8429">MQLNGSNLSMTLLPLTRILRSDFESIWSNIMHRDPIPSMDACPMIYYMNNNVFLHSPSLKNRNYPLFLWHM</sequence>
<protein>
    <submittedName>
        <fullName evidence="1">Uncharacterized protein</fullName>
    </submittedName>
</protein>
<accession>A0A371FQS4</accession>
<proteinExistence type="predicted"/>
<feature type="non-terminal residue" evidence="1">
    <location>
        <position position="1"/>
    </location>
</feature>
<dbReference type="AlphaFoldDB" id="A0A371FQS4"/>
<dbReference type="Proteomes" id="UP000257109">
    <property type="component" value="Unassembled WGS sequence"/>
</dbReference>
<evidence type="ECO:0000313" key="2">
    <source>
        <dbReference type="Proteomes" id="UP000257109"/>
    </source>
</evidence>
<comment type="caution">
    <text evidence="1">The sequence shown here is derived from an EMBL/GenBank/DDBJ whole genome shotgun (WGS) entry which is preliminary data.</text>
</comment>
<organism evidence="1 2">
    <name type="scientific">Mucuna pruriens</name>
    <name type="common">Velvet bean</name>
    <name type="synonym">Dolichos pruriens</name>
    <dbReference type="NCBI Taxonomy" id="157652"/>
    <lineage>
        <taxon>Eukaryota</taxon>
        <taxon>Viridiplantae</taxon>
        <taxon>Streptophyta</taxon>
        <taxon>Embryophyta</taxon>
        <taxon>Tracheophyta</taxon>
        <taxon>Spermatophyta</taxon>
        <taxon>Magnoliopsida</taxon>
        <taxon>eudicotyledons</taxon>
        <taxon>Gunneridae</taxon>
        <taxon>Pentapetalae</taxon>
        <taxon>rosids</taxon>
        <taxon>fabids</taxon>
        <taxon>Fabales</taxon>
        <taxon>Fabaceae</taxon>
        <taxon>Papilionoideae</taxon>
        <taxon>50 kb inversion clade</taxon>
        <taxon>NPAAA clade</taxon>
        <taxon>indigoferoid/millettioid clade</taxon>
        <taxon>Phaseoleae</taxon>
        <taxon>Mucuna</taxon>
    </lineage>
</organism>
<name>A0A371FQS4_MUCPR</name>
<keyword evidence="2" id="KW-1185">Reference proteome</keyword>
<reference evidence="1" key="1">
    <citation type="submission" date="2018-05" db="EMBL/GenBank/DDBJ databases">
        <title>Draft genome of Mucuna pruriens seed.</title>
        <authorList>
            <person name="Nnadi N.E."/>
            <person name="Vos R."/>
            <person name="Hasami M.H."/>
            <person name="Devisetty U.K."/>
            <person name="Aguiy J.C."/>
        </authorList>
    </citation>
    <scope>NUCLEOTIDE SEQUENCE [LARGE SCALE GENOMIC DNA]</scope>
    <source>
        <strain evidence="1">JCA_2017</strain>
    </source>
</reference>